<dbReference type="EMBL" id="CAJPIZ010001691">
    <property type="protein sequence ID" value="CAG2103928.1"/>
    <property type="molecule type" value="Genomic_DNA"/>
</dbReference>
<organism evidence="2">
    <name type="scientific">Medioppia subpectinata</name>
    <dbReference type="NCBI Taxonomy" id="1979941"/>
    <lineage>
        <taxon>Eukaryota</taxon>
        <taxon>Metazoa</taxon>
        <taxon>Ecdysozoa</taxon>
        <taxon>Arthropoda</taxon>
        <taxon>Chelicerata</taxon>
        <taxon>Arachnida</taxon>
        <taxon>Acari</taxon>
        <taxon>Acariformes</taxon>
        <taxon>Sarcoptiformes</taxon>
        <taxon>Oribatida</taxon>
        <taxon>Brachypylina</taxon>
        <taxon>Oppioidea</taxon>
        <taxon>Oppiidae</taxon>
        <taxon>Medioppia</taxon>
    </lineage>
</organism>
<dbReference type="InterPro" id="IPR007855">
    <property type="entry name" value="RDRP"/>
</dbReference>
<dbReference type="EMBL" id="OC856266">
    <property type="protein sequence ID" value="CAD7623498.1"/>
    <property type="molecule type" value="Genomic_DNA"/>
</dbReference>
<keyword evidence="3" id="KW-1185">Reference proteome</keyword>
<dbReference type="Pfam" id="PF26253">
    <property type="entry name" value="RdRP_head"/>
    <property type="match status" value="1"/>
</dbReference>
<protein>
    <recommendedName>
        <fullName evidence="1">RDRP C-terminal head domain-containing protein</fullName>
    </recommendedName>
</protein>
<evidence type="ECO:0000259" key="1">
    <source>
        <dbReference type="Pfam" id="PF26253"/>
    </source>
</evidence>
<dbReference type="PANTHER" id="PTHR23079">
    <property type="entry name" value="RNA-DEPENDENT RNA POLYMERASE"/>
    <property type="match status" value="1"/>
</dbReference>
<dbReference type="AlphaFoldDB" id="A0A7R9KKD4"/>
<dbReference type="GO" id="GO:0003968">
    <property type="term" value="F:RNA-directed RNA polymerase activity"/>
    <property type="evidence" value="ECO:0007669"/>
    <property type="project" value="InterPro"/>
</dbReference>
<reference evidence="2" key="1">
    <citation type="submission" date="2020-11" db="EMBL/GenBank/DDBJ databases">
        <authorList>
            <person name="Tran Van P."/>
        </authorList>
    </citation>
    <scope>NUCLEOTIDE SEQUENCE</scope>
</reference>
<accession>A0A7R9KKD4</accession>
<feature type="domain" description="RDRP C-terminal head" evidence="1">
    <location>
        <begin position="67"/>
        <end position="212"/>
    </location>
</feature>
<name>A0A7R9KKD4_9ACAR</name>
<dbReference type="GO" id="GO:0030422">
    <property type="term" value="P:siRNA processing"/>
    <property type="evidence" value="ECO:0007669"/>
    <property type="project" value="TreeGrafter"/>
</dbReference>
<evidence type="ECO:0000313" key="2">
    <source>
        <dbReference type="EMBL" id="CAD7623498.1"/>
    </source>
</evidence>
<dbReference type="Proteomes" id="UP000759131">
    <property type="component" value="Unassembled WGS sequence"/>
</dbReference>
<dbReference type="InterPro" id="IPR058752">
    <property type="entry name" value="RDRP_C_head"/>
</dbReference>
<dbReference type="OrthoDB" id="6513042at2759"/>
<dbReference type="PANTHER" id="PTHR23079:SF55">
    <property type="entry name" value="RNA-DIRECTED RNA POLYMERASE"/>
    <property type="match status" value="1"/>
</dbReference>
<evidence type="ECO:0000313" key="3">
    <source>
        <dbReference type="Proteomes" id="UP000759131"/>
    </source>
</evidence>
<proteinExistence type="predicted"/>
<dbReference type="GO" id="GO:0031380">
    <property type="term" value="C:nuclear RNA-directed RNA polymerase complex"/>
    <property type="evidence" value="ECO:0007669"/>
    <property type="project" value="TreeGrafter"/>
</dbReference>
<sequence>MVCSHFVYLRNERPKLYPDFMQKFSTKRTYLSKKMLGQLYRHCDRYSHGLDTGKDLEIKAEPIPCLIIDGWEKYKESALNAYEDYKRKVICLLNTFGVESEAKLLSGAFSKASKYMNGRTETNDVHELLENMINKLFIEFKERFKNECQTQETEENYDKFVAESERKLRASAWYMTPFKLEEDIKERYFGFSWTITEEVCKLMENNTTFNVNRVNHKCNDMGVQLLHDFFERNYLYREPVIDSSVTDESDRRQIIMEERFKTADVVLRAWLERQDHLFFKRKIGRKLISSTDAVLSDMDRKLRRELQSRKLDLLAEARDTTKPLKSAAELVMNFLTESVNEWLDIKTIDLNNRVVDTPLVKIGFSALITLNHFFKTREISHIIYLGKRFKISLKTPIREATFYIPLPRTETPKTGADFPYKTKMRERERKYVEYMVQYPEIFCERLNRMSGALEIVLEPYPLNKKQLEHFYLLTATGTMWSLQTIKSFICHPQFFQTVCNDDKLWKRKNLWPKGKDNKQNKENKQSN</sequence>
<gene>
    <name evidence="2" type="ORF">OSB1V03_LOCUS3953</name>
</gene>